<evidence type="ECO:0000259" key="12">
    <source>
        <dbReference type="Pfam" id="PF02767"/>
    </source>
</evidence>
<comment type="subunit">
    <text evidence="10">Forms a ring-shaped head-to-tail homodimer around DNA.</text>
</comment>
<keyword evidence="8 10" id="KW-0239">DNA-directed DNA polymerase</keyword>
<reference evidence="14 15" key="1">
    <citation type="submission" date="2020-09" db="EMBL/GenBank/DDBJ databases">
        <title>Paenibacillus sp. strain PR3 16S rRNA gene Genome sequencing and assembly.</title>
        <authorList>
            <person name="Kim J."/>
        </authorList>
    </citation>
    <scope>NUCLEOTIDE SEQUENCE [LARGE SCALE GENOMIC DNA]</scope>
    <source>
        <strain evidence="14 15">PR3</strain>
    </source>
</reference>
<evidence type="ECO:0000256" key="4">
    <source>
        <dbReference type="ARBA" id="ARBA00022490"/>
    </source>
</evidence>
<dbReference type="SMART" id="SM00480">
    <property type="entry name" value="POL3Bc"/>
    <property type="match status" value="1"/>
</dbReference>
<dbReference type="EMBL" id="JACXZA010000003">
    <property type="protein sequence ID" value="MBD3919611.1"/>
    <property type="molecule type" value="Genomic_DNA"/>
</dbReference>
<evidence type="ECO:0000256" key="9">
    <source>
        <dbReference type="ARBA" id="ARBA00023125"/>
    </source>
</evidence>
<evidence type="ECO:0000256" key="7">
    <source>
        <dbReference type="ARBA" id="ARBA00022705"/>
    </source>
</evidence>
<evidence type="ECO:0000256" key="8">
    <source>
        <dbReference type="ARBA" id="ARBA00022932"/>
    </source>
</evidence>
<evidence type="ECO:0000256" key="1">
    <source>
        <dbReference type="ARBA" id="ARBA00004496"/>
    </source>
</evidence>
<keyword evidence="15" id="KW-1185">Reference proteome</keyword>
<keyword evidence="4 10" id="KW-0963">Cytoplasm</keyword>
<keyword evidence="5 10" id="KW-0808">Transferase</keyword>
<dbReference type="SUPFAM" id="SSF55979">
    <property type="entry name" value="DNA clamp"/>
    <property type="match status" value="3"/>
</dbReference>
<dbReference type="Gene3D" id="3.70.10.10">
    <property type="match status" value="1"/>
</dbReference>
<dbReference type="Pfam" id="PF02767">
    <property type="entry name" value="DNA_pol3_beta_2"/>
    <property type="match status" value="1"/>
</dbReference>
<dbReference type="InterPro" id="IPR022635">
    <property type="entry name" value="DNA_polIII_beta_C"/>
</dbReference>
<comment type="subcellular location">
    <subcellularLocation>
        <location evidence="1 10">Cytoplasm</location>
    </subcellularLocation>
</comment>
<dbReference type="PIRSF" id="PIRSF000804">
    <property type="entry name" value="DNA_pol_III_b"/>
    <property type="match status" value="1"/>
</dbReference>
<evidence type="ECO:0000256" key="6">
    <source>
        <dbReference type="ARBA" id="ARBA00022695"/>
    </source>
</evidence>
<proteinExistence type="inferred from homology"/>
<dbReference type="InterPro" id="IPR046938">
    <property type="entry name" value="DNA_clamp_sf"/>
</dbReference>
<comment type="similarity">
    <text evidence="2 10">Belongs to the beta sliding clamp family.</text>
</comment>
<dbReference type="Pfam" id="PF02768">
    <property type="entry name" value="DNA_pol3_beta_3"/>
    <property type="match status" value="1"/>
</dbReference>
<sequence>MHALQHVLKAVSANNPIPILTGIHIEATGRELVLTGSHTTMSIEARIMQDGSILSVLETGSIVVPARYFYEIVRKLDDGIVILDGTESIIAAISSENTSIRLCGMDAQSYPKRYRSTRHCSTVYRFCVDGGILKSAIKQAASAVSTSETRPVLTGVCLTYHGSNELQLTSTDGIRLATCTIPIENLGGCIEPANFIVSGRHLLDVASMIGEQNILVELEASNHQIVVQTPDFRIQLSPIEGSYPSTDSIIPRSYRSEMIVETPRLLHALERAAVLAEDRIVRLSANKECLGIVSRTAAIGDMKEFIPVAMMQGEPFVLSFNGKMLVDIVRCLECTGLRLWFTGDRGPIVLQPVDRDDISSMLFLLTPIRTAVHAQAH</sequence>
<keyword evidence="7 10" id="KW-0235">DNA replication</keyword>
<evidence type="ECO:0000256" key="3">
    <source>
        <dbReference type="ARBA" id="ARBA00021035"/>
    </source>
</evidence>
<evidence type="ECO:0000259" key="13">
    <source>
        <dbReference type="Pfam" id="PF02768"/>
    </source>
</evidence>
<name>A0ABR8MX28_9BACL</name>
<gene>
    <name evidence="14" type="primary">dnaN</name>
    <name evidence="14" type="ORF">H8B09_12675</name>
</gene>
<dbReference type="InterPro" id="IPR022634">
    <property type="entry name" value="DNA_polIII_beta_N"/>
</dbReference>
<dbReference type="Proteomes" id="UP000609346">
    <property type="component" value="Unassembled WGS sequence"/>
</dbReference>
<feature type="domain" description="DNA polymerase III beta sliding clamp central" evidence="12">
    <location>
        <begin position="132"/>
        <end position="244"/>
    </location>
</feature>
<dbReference type="PANTHER" id="PTHR30478:SF0">
    <property type="entry name" value="BETA SLIDING CLAMP"/>
    <property type="match status" value="1"/>
</dbReference>
<evidence type="ECO:0000259" key="11">
    <source>
        <dbReference type="Pfam" id="PF00712"/>
    </source>
</evidence>
<evidence type="ECO:0000256" key="2">
    <source>
        <dbReference type="ARBA" id="ARBA00010752"/>
    </source>
</evidence>
<dbReference type="Pfam" id="PF00712">
    <property type="entry name" value="DNA_pol3_beta"/>
    <property type="match status" value="1"/>
</dbReference>
<protein>
    <recommendedName>
        <fullName evidence="3 10">Beta sliding clamp</fullName>
    </recommendedName>
</protein>
<evidence type="ECO:0000313" key="14">
    <source>
        <dbReference type="EMBL" id="MBD3919611.1"/>
    </source>
</evidence>
<organism evidence="14 15">
    <name type="scientific">Paenibacillus terricola</name>
    <dbReference type="NCBI Taxonomy" id="2763503"/>
    <lineage>
        <taxon>Bacteria</taxon>
        <taxon>Bacillati</taxon>
        <taxon>Bacillota</taxon>
        <taxon>Bacilli</taxon>
        <taxon>Bacillales</taxon>
        <taxon>Paenibacillaceae</taxon>
        <taxon>Paenibacillus</taxon>
    </lineage>
</organism>
<dbReference type="InterPro" id="IPR022637">
    <property type="entry name" value="DNA_polIII_beta_cen"/>
</dbReference>
<evidence type="ECO:0000256" key="5">
    <source>
        <dbReference type="ARBA" id="ARBA00022679"/>
    </source>
</evidence>
<feature type="domain" description="DNA polymerase III beta sliding clamp C-terminal" evidence="13">
    <location>
        <begin position="248"/>
        <end position="360"/>
    </location>
</feature>
<dbReference type="Gene3D" id="3.10.150.10">
    <property type="entry name" value="DNA Polymerase III, subunit A, domain 2"/>
    <property type="match status" value="1"/>
</dbReference>
<accession>A0ABR8MX28</accession>
<keyword evidence="9" id="KW-0238">DNA-binding</keyword>
<comment type="caution">
    <text evidence="14">The sequence shown here is derived from an EMBL/GenBank/DDBJ whole genome shotgun (WGS) entry which is preliminary data.</text>
</comment>
<dbReference type="CDD" id="cd00140">
    <property type="entry name" value="beta_clamp"/>
    <property type="match status" value="1"/>
</dbReference>
<dbReference type="GO" id="GO:0003887">
    <property type="term" value="F:DNA-directed DNA polymerase activity"/>
    <property type="evidence" value="ECO:0007669"/>
    <property type="project" value="UniProtKB-EC"/>
</dbReference>
<comment type="function">
    <text evidence="10">Confers DNA tethering and processivity to DNA polymerases and other proteins. Acts as a clamp, forming a ring around DNA (a reaction catalyzed by the clamp-loading complex) which diffuses in an ATP-independent manner freely and bidirectionally along dsDNA. Initially characterized for its ability to contact the catalytic subunit of DNA polymerase III (Pol III), a complex, multichain enzyme responsible for most of the replicative synthesis in bacteria; Pol III exhibits 3'-5' exonuclease proofreading activity. The beta chain is required for initiation of replication as well as for processivity of DNA replication.</text>
</comment>
<keyword evidence="6 10" id="KW-0548">Nucleotidyltransferase</keyword>
<evidence type="ECO:0000313" key="15">
    <source>
        <dbReference type="Proteomes" id="UP000609346"/>
    </source>
</evidence>
<evidence type="ECO:0000256" key="10">
    <source>
        <dbReference type="PIRNR" id="PIRNR000804"/>
    </source>
</evidence>
<dbReference type="PANTHER" id="PTHR30478">
    <property type="entry name" value="DNA POLYMERASE III SUBUNIT BETA"/>
    <property type="match status" value="1"/>
</dbReference>
<feature type="domain" description="DNA polymerase III beta sliding clamp N-terminal" evidence="11">
    <location>
        <begin position="1"/>
        <end position="112"/>
    </location>
</feature>
<dbReference type="NCBIfam" id="TIGR00663">
    <property type="entry name" value="dnan"/>
    <property type="match status" value="1"/>
</dbReference>
<dbReference type="InterPro" id="IPR001001">
    <property type="entry name" value="DNA_polIII_beta"/>
</dbReference>